<dbReference type="SUPFAM" id="SSF48264">
    <property type="entry name" value="Cytochrome P450"/>
    <property type="match status" value="1"/>
</dbReference>
<keyword evidence="7" id="KW-1185">Reference proteome</keyword>
<dbReference type="GO" id="GO:0008168">
    <property type="term" value="F:methyltransferase activity"/>
    <property type="evidence" value="ECO:0007669"/>
    <property type="project" value="UniProtKB-KW"/>
</dbReference>
<name>A0A1Y1IVS3_KLENI</name>
<dbReference type="EMBL" id="DF238095">
    <property type="protein sequence ID" value="GAQ92807.1"/>
    <property type="molecule type" value="Genomic_DNA"/>
</dbReference>
<evidence type="ECO:0000313" key="6">
    <source>
        <dbReference type="EMBL" id="GAQ92807.1"/>
    </source>
</evidence>
<evidence type="ECO:0000256" key="1">
    <source>
        <dbReference type="ARBA" id="ARBA00010617"/>
    </source>
</evidence>
<feature type="binding site" description="axial binding residue" evidence="5">
    <location>
        <position position="448"/>
    </location>
    <ligand>
        <name>heme</name>
        <dbReference type="ChEBI" id="CHEBI:30413"/>
    </ligand>
    <ligandPart>
        <name>Fe</name>
        <dbReference type="ChEBI" id="CHEBI:18248"/>
    </ligandPart>
</feature>
<dbReference type="AlphaFoldDB" id="A0A1Y1IVS3"/>
<reference evidence="6 7" key="1">
    <citation type="journal article" date="2014" name="Nat. Commun.">
        <title>Klebsormidium flaccidum genome reveals primary factors for plant terrestrial adaptation.</title>
        <authorList>
            <person name="Hori K."/>
            <person name="Maruyama F."/>
            <person name="Fujisawa T."/>
            <person name="Togashi T."/>
            <person name="Yamamoto N."/>
            <person name="Seo M."/>
            <person name="Sato S."/>
            <person name="Yamada T."/>
            <person name="Mori H."/>
            <person name="Tajima N."/>
            <person name="Moriyama T."/>
            <person name="Ikeuchi M."/>
            <person name="Watanabe M."/>
            <person name="Wada H."/>
            <person name="Kobayashi K."/>
            <person name="Saito M."/>
            <person name="Masuda T."/>
            <person name="Sasaki-Sekimoto Y."/>
            <person name="Mashiguchi K."/>
            <person name="Awai K."/>
            <person name="Shimojima M."/>
            <person name="Masuda S."/>
            <person name="Iwai M."/>
            <person name="Nobusawa T."/>
            <person name="Narise T."/>
            <person name="Kondo S."/>
            <person name="Saito H."/>
            <person name="Sato R."/>
            <person name="Murakawa M."/>
            <person name="Ihara Y."/>
            <person name="Oshima-Yamada Y."/>
            <person name="Ohtaka K."/>
            <person name="Satoh M."/>
            <person name="Sonobe K."/>
            <person name="Ishii M."/>
            <person name="Ohtani R."/>
            <person name="Kanamori-Sato M."/>
            <person name="Honoki R."/>
            <person name="Miyazaki D."/>
            <person name="Mochizuki H."/>
            <person name="Umetsu J."/>
            <person name="Higashi K."/>
            <person name="Shibata D."/>
            <person name="Kamiya Y."/>
            <person name="Sato N."/>
            <person name="Nakamura Y."/>
            <person name="Tabata S."/>
            <person name="Ida S."/>
            <person name="Kurokawa K."/>
            <person name="Ohta H."/>
        </authorList>
    </citation>
    <scope>NUCLEOTIDE SEQUENCE [LARGE SCALE GENOMIC DNA]</scope>
    <source>
        <strain evidence="6 7">NIES-2285</strain>
    </source>
</reference>
<evidence type="ECO:0000256" key="5">
    <source>
        <dbReference type="PIRSR" id="PIRSR602403-1"/>
    </source>
</evidence>
<accession>A0A1Y1IVS3</accession>
<dbReference type="InterPro" id="IPR001128">
    <property type="entry name" value="Cyt_P450"/>
</dbReference>
<keyword evidence="3 5" id="KW-0479">Metal-binding</keyword>
<dbReference type="PRINTS" id="PR00465">
    <property type="entry name" value="EP450IV"/>
</dbReference>
<dbReference type="GO" id="GO:0032259">
    <property type="term" value="P:methylation"/>
    <property type="evidence" value="ECO:0007669"/>
    <property type="project" value="UniProtKB-KW"/>
</dbReference>
<dbReference type="GO" id="GO:0005506">
    <property type="term" value="F:iron ion binding"/>
    <property type="evidence" value="ECO:0007669"/>
    <property type="project" value="InterPro"/>
</dbReference>
<comment type="similarity">
    <text evidence="1">Belongs to the cytochrome P450 family.</text>
</comment>
<proteinExistence type="inferred from homology"/>
<sequence>MEPLLQIPSLPIPLLVALLITPLCALLLKNWLSHTSPPRPASEQPPRKLKWYRSGLPIIGPAIEFQKAPNVLLLKARRELGDVFGLNLLAKRFVFVTGPEAHRWFFNGDDGTSSCELAFEKAVQELTSHLFGNIMFVTPGWPERARKVTVTGLGTLQRLTYYTGIIQDEVDRSLAAWAQLGAVDLFRECSRLAMTLQIRCLLGDDVSEGFPELKDLYYDFEHLAALPEVAQFGWFPSATARRFARIRKRMFAILETVVNERFDRPDEHKGRRDYAQFVVENCPDYRQIVPAHLLSLMFAGHVNTAGTMGWNIAHIASDEALRRAVCAKVRSEGDPFARGADVSSMTSAGIAIAANRAELPLVDKCGRETNRLYGILILVRAVLKDTAFDGIALPKGTTVAFSPYVCHRDPLVYTDVNKFDPKRYSKAGLEELNTNRHYVPFGAGRHACQGQRFVTIILRIIWTTLFRDFEPLIENLALPEPEYYGALGTPLPKAPVKLRLRKRTEESS</sequence>
<evidence type="ECO:0000256" key="3">
    <source>
        <dbReference type="ARBA" id="ARBA00022723"/>
    </source>
</evidence>
<dbReference type="OMA" id="PYLTHHD"/>
<dbReference type="InterPro" id="IPR002403">
    <property type="entry name" value="Cyt_P450_E_grp-IV"/>
</dbReference>
<keyword evidence="2 5" id="KW-0349">Heme</keyword>
<dbReference type="InterPro" id="IPR036396">
    <property type="entry name" value="Cyt_P450_sf"/>
</dbReference>
<gene>
    <name evidence="6" type="ORF">KFL_011460030</name>
</gene>
<keyword evidence="4 5" id="KW-0408">Iron</keyword>
<keyword evidence="6" id="KW-0489">Methyltransferase</keyword>
<dbReference type="GO" id="GO:0016705">
    <property type="term" value="F:oxidoreductase activity, acting on paired donors, with incorporation or reduction of molecular oxygen"/>
    <property type="evidence" value="ECO:0007669"/>
    <property type="project" value="InterPro"/>
</dbReference>
<dbReference type="OrthoDB" id="2789670at2759"/>
<dbReference type="Gene3D" id="1.10.630.10">
    <property type="entry name" value="Cytochrome P450"/>
    <property type="match status" value="1"/>
</dbReference>
<organism evidence="6 7">
    <name type="scientific">Klebsormidium nitens</name>
    <name type="common">Green alga</name>
    <name type="synonym">Ulothrix nitens</name>
    <dbReference type="NCBI Taxonomy" id="105231"/>
    <lineage>
        <taxon>Eukaryota</taxon>
        <taxon>Viridiplantae</taxon>
        <taxon>Streptophyta</taxon>
        <taxon>Klebsormidiophyceae</taxon>
        <taxon>Klebsormidiales</taxon>
        <taxon>Klebsormidiaceae</taxon>
        <taxon>Klebsormidium</taxon>
    </lineage>
</organism>
<dbReference type="GO" id="GO:0004497">
    <property type="term" value="F:monooxygenase activity"/>
    <property type="evidence" value="ECO:0007669"/>
    <property type="project" value="InterPro"/>
</dbReference>
<keyword evidence="6" id="KW-0808">Transferase</keyword>
<evidence type="ECO:0000313" key="7">
    <source>
        <dbReference type="Proteomes" id="UP000054558"/>
    </source>
</evidence>
<dbReference type="PANTHER" id="PTHR24304">
    <property type="entry name" value="CYTOCHROME P450 FAMILY 7"/>
    <property type="match status" value="1"/>
</dbReference>
<dbReference type="Pfam" id="PF00067">
    <property type="entry name" value="p450"/>
    <property type="match status" value="1"/>
</dbReference>
<dbReference type="STRING" id="105231.A0A1Y1IVS3"/>
<dbReference type="Proteomes" id="UP000054558">
    <property type="component" value="Unassembled WGS sequence"/>
</dbReference>
<dbReference type="InterPro" id="IPR050529">
    <property type="entry name" value="CYP450_sterol_14alpha_dmase"/>
</dbReference>
<dbReference type="GO" id="GO:0020037">
    <property type="term" value="F:heme binding"/>
    <property type="evidence" value="ECO:0007669"/>
    <property type="project" value="InterPro"/>
</dbReference>
<protein>
    <submittedName>
        <fullName evidence="6">Cytochrome P450 family 51 (Sterol 14-demethylase)</fullName>
    </submittedName>
</protein>
<dbReference type="PANTHER" id="PTHR24304:SF2">
    <property type="entry name" value="24-HYDROXYCHOLESTEROL 7-ALPHA-HYDROXYLASE"/>
    <property type="match status" value="1"/>
</dbReference>
<evidence type="ECO:0000256" key="2">
    <source>
        <dbReference type="ARBA" id="ARBA00022617"/>
    </source>
</evidence>
<evidence type="ECO:0000256" key="4">
    <source>
        <dbReference type="ARBA" id="ARBA00023004"/>
    </source>
</evidence>
<comment type="cofactor">
    <cofactor evidence="5">
        <name>heme</name>
        <dbReference type="ChEBI" id="CHEBI:30413"/>
    </cofactor>
</comment>